<name>A0A8J3WDR1_PLARO</name>
<evidence type="ECO:0000313" key="2">
    <source>
        <dbReference type="Proteomes" id="UP000655044"/>
    </source>
</evidence>
<reference evidence="1" key="1">
    <citation type="submission" date="2021-01" db="EMBL/GenBank/DDBJ databases">
        <title>Whole genome shotgun sequence of Planobispora rosea NBRC 15558.</title>
        <authorList>
            <person name="Komaki H."/>
            <person name="Tamura T."/>
        </authorList>
    </citation>
    <scope>NUCLEOTIDE SEQUENCE</scope>
    <source>
        <strain evidence="1">NBRC 15558</strain>
    </source>
</reference>
<organism evidence="1 2">
    <name type="scientific">Planobispora rosea</name>
    <dbReference type="NCBI Taxonomy" id="35762"/>
    <lineage>
        <taxon>Bacteria</taxon>
        <taxon>Bacillati</taxon>
        <taxon>Actinomycetota</taxon>
        <taxon>Actinomycetes</taxon>
        <taxon>Streptosporangiales</taxon>
        <taxon>Streptosporangiaceae</taxon>
        <taxon>Planobispora</taxon>
    </lineage>
</organism>
<dbReference type="Proteomes" id="UP000655044">
    <property type="component" value="Unassembled WGS sequence"/>
</dbReference>
<gene>
    <name evidence="1" type="ORF">Pro02_38210</name>
</gene>
<evidence type="ECO:0000313" key="1">
    <source>
        <dbReference type="EMBL" id="GIH85413.1"/>
    </source>
</evidence>
<dbReference type="OrthoDB" id="4350560at2"/>
<protein>
    <submittedName>
        <fullName evidence="1">Uncharacterized protein</fullName>
    </submittedName>
</protein>
<dbReference type="EMBL" id="BOOI01000035">
    <property type="protein sequence ID" value="GIH85413.1"/>
    <property type="molecule type" value="Genomic_DNA"/>
</dbReference>
<dbReference type="RefSeq" id="WP_068923314.1">
    <property type="nucleotide sequence ID" value="NZ_BMQP01000014.1"/>
</dbReference>
<accession>A0A8J3WDR1</accession>
<keyword evidence="2" id="KW-1185">Reference proteome</keyword>
<sequence>MTAVLHRAAELVGLDPDAYLRGTASGLDPRLREVAQEFAGRAASDKALRAMGYRESGSGAAFAFERTR</sequence>
<proteinExistence type="predicted"/>
<comment type="caution">
    <text evidence="1">The sequence shown here is derived from an EMBL/GenBank/DDBJ whole genome shotgun (WGS) entry which is preliminary data.</text>
</comment>
<dbReference type="AlphaFoldDB" id="A0A8J3WDR1"/>